<dbReference type="GeneID" id="24816762"/>
<dbReference type="Gene3D" id="3.30.70.920">
    <property type="match status" value="1"/>
</dbReference>
<organism evidence="2 4">
    <name type="scientific">Candidatus Nitrosopelagicus brevis</name>
    <dbReference type="NCBI Taxonomy" id="1410606"/>
    <lineage>
        <taxon>Archaea</taxon>
        <taxon>Nitrososphaerota</taxon>
    </lineage>
</organism>
<dbReference type="RefSeq" id="WP_048105462.1">
    <property type="nucleotide sequence ID" value="NZ_CP007026.1"/>
</dbReference>
<dbReference type="Proteomes" id="UP000241022">
    <property type="component" value="Unassembled WGS sequence"/>
</dbReference>
<evidence type="ECO:0000259" key="1">
    <source>
        <dbReference type="Pfam" id="PF01037"/>
    </source>
</evidence>
<dbReference type="HOGENOM" id="CLU_170329_2_0_2"/>
<dbReference type="Pfam" id="PF01037">
    <property type="entry name" value="AsnC_trans_reg"/>
    <property type="match status" value="1"/>
</dbReference>
<dbReference type="STRING" id="1410606.T478_0872"/>
<sequence>MAQAFVLINCELGSEEHIISELKTFDDIEEVHGTFGAYDIIAKVSSESVDKIRETITWKIRKIEKIRSTLTLTKIEGQGE</sequence>
<gene>
    <name evidence="3" type="ORF">A7X95_02225</name>
    <name evidence="2" type="ORF">T478_0872</name>
</gene>
<dbReference type="EMBL" id="LXWN01000001">
    <property type="protein sequence ID" value="PTL88107.1"/>
    <property type="molecule type" value="Genomic_DNA"/>
</dbReference>
<protein>
    <submittedName>
        <fullName evidence="3">AsnC family transcriptional regulator</fullName>
    </submittedName>
    <submittedName>
        <fullName evidence="2">Transcriptional regulator, AsnC family</fullName>
    </submittedName>
</protein>
<dbReference type="PANTHER" id="PTHR43413">
    <property type="entry name" value="TRANSCRIPTIONAL REGULATOR, ASNC FAMILY"/>
    <property type="match status" value="1"/>
</dbReference>
<reference evidence="2 4" key="1">
    <citation type="journal article" date="2015" name="Proc. Natl. Acad. Sci. U.S.A.">
        <title>Genomic and proteomic characterization of "Candidatus Nitrosopelagicus brevis": An ammonia-oxidizing archaeon from the open ocean.</title>
        <authorList>
            <person name="Santoro A.E."/>
            <person name="Dupont C.L."/>
            <person name="Richter R.A."/>
            <person name="Craig M.T."/>
            <person name="Carini P."/>
            <person name="McIlvin M.R."/>
            <person name="Yang Y."/>
            <person name="Orsi W.D."/>
            <person name="Moran D.M."/>
            <person name="Saito M.A."/>
        </authorList>
    </citation>
    <scope>NUCLEOTIDE SEQUENCE [LARGE SCALE GENOMIC DNA]</scope>
    <source>
        <strain evidence="2">CN25</strain>
        <strain evidence="4">V2</strain>
    </source>
</reference>
<dbReference type="AlphaFoldDB" id="A0A0A7V5X1"/>
<evidence type="ECO:0000313" key="4">
    <source>
        <dbReference type="Proteomes" id="UP000030944"/>
    </source>
</evidence>
<dbReference type="InterPro" id="IPR050684">
    <property type="entry name" value="HTH-Siroheme_Decarb"/>
</dbReference>
<dbReference type="EMBL" id="CP007026">
    <property type="protein sequence ID" value="AJA92070.1"/>
    <property type="molecule type" value="Genomic_DNA"/>
</dbReference>
<dbReference type="SUPFAM" id="SSF54909">
    <property type="entry name" value="Dimeric alpha+beta barrel"/>
    <property type="match status" value="1"/>
</dbReference>
<evidence type="ECO:0000313" key="2">
    <source>
        <dbReference type="EMBL" id="AJA92070.1"/>
    </source>
</evidence>
<name>A0A0A7V5X1_9ARCH</name>
<dbReference type="PANTHER" id="PTHR43413:SF6">
    <property type="entry name" value="REGULATORY PROTEIN ASNC"/>
    <property type="match status" value="1"/>
</dbReference>
<proteinExistence type="predicted"/>
<dbReference type="Proteomes" id="UP000030944">
    <property type="component" value="Chromosome"/>
</dbReference>
<dbReference type="InterPro" id="IPR019887">
    <property type="entry name" value="Tscrpt_reg_AsnC/Lrp_C"/>
</dbReference>
<evidence type="ECO:0000313" key="3">
    <source>
        <dbReference type="EMBL" id="PTL88107.1"/>
    </source>
</evidence>
<dbReference type="KEGG" id="nbv:T478_0872"/>
<reference evidence="3 5" key="3">
    <citation type="submission" date="2018-04" db="EMBL/GenBank/DDBJ databases">
        <title>Transcriptomics of ammonia oxidizing archaea.</title>
        <authorList>
            <person name="Carini P."/>
        </authorList>
    </citation>
    <scope>NUCLEOTIDE SEQUENCE [LARGE SCALE GENOMIC DNA]</scope>
    <source>
        <strain evidence="3 5">U25</strain>
    </source>
</reference>
<accession>A0A0A7V5X1</accession>
<feature type="domain" description="Transcription regulator AsnC/Lrp ligand binding" evidence="1">
    <location>
        <begin position="6"/>
        <end position="72"/>
    </location>
</feature>
<dbReference type="InterPro" id="IPR011008">
    <property type="entry name" value="Dimeric_a/b-barrel"/>
</dbReference>
<dbReference type="OrthoDB" id="8136at2157"/>
<keyword evidence="5" id="KW-1185">Reference proteome</keyword>
<evidence type="ECO:0000313" key="5">
    <source>
        <dbReference type="Proteomes" id="UP000241022"/>
    </source>
</evidence>
<reference evidence="3" key="2">
    <citation type="submission" date="2016-05" db="EMBL/GenBank/DDBJ databases">
        <authorList>
            <person name="Lavstsen T."/>
            <person name="Jespersen J.S."/>
        </authorList>
    </citation>
    <scope>NUCLEOTIDE SEQUENCE [LARGE SCALE GENOMIC DNA]</scope>
    <source>
        <strain evidence="3">U25</strain>
    </source>
</reference>